<proteinExistence type="predicted"/>
<protein>
    <submittedName>
        <fullName evidence="1">Uncharacterized protein</fullName>
    </submittedName>
</protein>
<comment type="caution">
    <text evidence="1">The sequence shown here is derived from an EMBL/GenBank/DDBJ whole genome shotgun (WGS) entry which is preliminary data.</text>
</comment>
<keyword evidence="2" id="KW-1185">Reference proteome</keyword>
<evidence type="ECO:0000313" key="2">
    <source>
        <dbReference type="Proteomes" id="UP000293865"/>
    </source>
</evidence>
<dbReference type="OrthoDB" id="5083989at2"/>
<evidence type="ECO:0000313" key="1">
    <source>
        <dbReference type="EMBL" id="RXZ72750.1"/>
    </source>
</evidence>
<name>A0A4Q2L6Z5_9MICO</name>
<sequence length="69" mass="7818">MSEHEQGIHAERWWPQLSITAKHHLLEDLDGELDDVVRNEISEITGEPAGDRLGDGDKAFIRTQIEPVD</sequence>
<gene>
    <name evidence="1" type="ORF">ESP51_02815</name>
</gene>
<dbReference type="Proteomes" id="UP000293865">
    <property type="component" value="Unassembled WGS sequence"/>
</dbReference>
<accession>A0A4Q2L6Z5</accession>
<dbReference type="AlphaFoldDB" id="A0A4Q2L6Z5"/>
<organism evidence="1 2">
    <name type="scientific">Agromyces albus</name>
    <dbReference type="NCBI Taxonomy" id="205332"/>
    <lineage>
        <taxon>Bacteria</taxon>
        <taxon>Bacillati</taxon>
        <taxon>Actinomycetota</taxon>
        <taxon>Actinomycetes</taxon>
        <taxon>Micrococcales</taxon>
        <taxon>Microbacteriaceae</taxon>
        <taxon>Agromyces</taxon>
    </lineage>
</organism>
<reference evidence="1 2" key="1">
    <citation type="submission" date="2019-01" db="EMBL/GenBank/DDBJ databases">
        <title>Agromyces.</title>
        <authorList>
            <person name="Li J."/>
        </authorList>
    </citation>
    <scope>NUCLEOTIDE SEQUENCE [LARGE SCALE GENOMIC DNA]</scope>
    <source>
        <strain evidence="1 2">DSM 15934</strain>
    </source>
</reference>
<dbReference type="RefSeq" id="WP_129519372.1">
    <property type="nucleotide sequence ID" value="NZ_SDPN01000003.1"/>
</dbReference>
<dbReference type="EMBL" id="SDPN01000003">
    <property type="protein sequence ID" value="RXZ72750.1"/>
    <property type="molecule type" value="Genomic_DNA"/>
</dbReference>